<evidence type="ECO:0000256" key="1">
    <source>
        <dbReference type="ARBA" id="ARBA00022737"/>
    </source>
</evidence>
<name>A0A8H6YTH9_9AGAR</name>
<dbReference type="Pfam" id="PF24883">
    <property type="entry name" value="NPHP3_N"/>
    <property type="match status" value="1"/>
</dbReference>
<dbReference type="SUPFAM" id="SSF52540">
    <property type="entry name" value="P-loop containing nucleoside triphosphate hydrolases"/>
    <property type="match status" value="1"/>
</dbReference>
<evidence type="ECO:0000313" key="3">
    <source>
        <dbReference type="EMBL" id="KAF7364354.1"/>
    </source>
</evidence>
<protein>
    <submittedName>
        <fullName evidence="3">NACHT domain-containing protein</fullName>
    </submittedName>
</protein>
<keyword evidence="4" id="KW-1185">Reference proteome</keyword>
<dbReference type="InterPro" id="IPR056884">
    <property type="entry name" value="NPHP3-like_N"/>
</dbReference>
<dbReference type="AlphaFoldDB" id="A0A8H6YTH9"/>
<dbReference type="InterPro" id="IPR027417">
    <property type="entry name" value="P-loop_NTPase"/>
</dbReference>
<dbReference type="PANTHER" id="PTHR10039">
    <property type="entry name" value="AMELOGENIN"/>
    <property type="match status" value="1"/>
</dbReference>
<feature type="domain" description="Nephrocystin 3-like N-terminal" evidence="2">
    <location>
        <begin position="373"/>
        <end position="535"/>
    </location>
</feature>
<evidence type="ECO:0000259" key="2">
    <source>
        <dbReference type="Pfam" id="PF24883"/>
    </source>
</evidence>
<proteinExistence type="predicted"/>
<sequence>MSRGEGVLARIRCLEFAHHSIKSTLWPALVKFTRFMSYQCRHGYLQIVIRSTAAAASTSGPVLFILTSASKCPMLECEHSPHDAQPHLSSLCHCHPLPSDVSSRPVPQSTRLLPSLTAPLPSSAATTGTMAFFESSHNFQINGGFFYNVAGNMSVAVDHGHGQRLGVPLATYMPGLNYPQEDLDFIHAYGRAQQDSHLGGTSGTGGAEIWGVQRNARYAKSNSRHHPYGTSGRPRLRQLRTEVQFMAQPRSPTDSSTLAVSFSGLNFEEIDKIISDTTGHTDSSDESSLESLESQNDFELASSFPFTFPFAKPVPNQPTTTINGGTFVSNDTRREGERGIDLLHSAVALAALHDSVESFPQPKCHPDTRTEILRSLHEWSLETDPSSAILWLYGPAGAGKSAIMQTLARELRTDARLGASFFFKRGHATRGDGKTLFTTIAYQLAVSASWLKAPISCVVEEDPSVIARDIETQLRELISEPSQRCNAEGDGEPMIIVIDGLDECEGKHIQEEILRALRHATSHYRLPFRFIVASRPEPHICELFEAPFYAGAYCAFNVEQSFEDVRTYLGDEFARIQREHRTMATIQSPWPAPAILEDLVLKSSGHFIYASTVIKFIDDKNYRPTERLAVVLQDGNDTDAQDSAFDALDQLYMNILSSAPRQAELLPLLCAIANFDFHPEMLDRLLGLAEGDARLLLRGLHSVLCIPDEADYYSHPISSYHASFFDFLDHPKRAQNFYVGMDQQRTDLARSLLRMFTGEFQTYVDLCGDWGSRSPLASIPLIISLPPSHELLSFIQRMNPDYVFELWPNMNDLIPWLKNIPSVPEDLVQLWEDYEYMSFFVQTVSAAKSDPTPSPTSQYSAEDILSRVPELLRLLQVLLLVVDTTGCLRQIRLPLKITWNDLRSTICALRPMIGRDDGIVGELVNHLLHRSFGGETYPWPSLSRELARELIHIVSACDRPYKRTIFSLSFSLSYLVRSSPPCLELLSDLWTVLPLHIWDDLHSVECYMYHVSRWLELFPDPPLQLLTFWRQSVYGAKSDCEILDAAEIASANHHLWENDWREYVNPQTYRGSASPSWISD</sequence>
<evidence type="ECO:0000313" key="4">
    <source>
        <dbReference type="Proteomes" id="UP000623467"/>
    </source>
</evidence>
<dbReference type="PANTHER" id="PTHR10039:SF17">
    <property type="entry name" value="FUNGAL STAND N-TERMINAL GOODBYE DOMAIN-CONTAINING PROTEIN-RELATED"/>
    <property type="match status" value="1"/>
</dbReference>
<organism evidence="3 4">
    <name type="scientific">Mycena sanguinolenta</name>
    <dbReference type="NCBI Taxonomy" id="230812"/>
    <lineage>
        <taxon>Eukaryota</taxon>
        <taxon>Fungi</taxon>
        <taxon>Dikarya</taxon>
        <taxon>Basidiomycota</taxon>
        <taxon>Agaricomycotina</taxon>
        <taxon>Agaricomycetes</taxon>
        <taxon>Agaricomycetidae</taxon>
        <taxon>Agaricales</taxon>
        <taxon>Marasmiineae</taxon>
        <taxon>Mycenaceae</taxon>
        <taxon>Mycena</taxon>
    </lineage>
</organism>
<comment type="caution">
    <text evidence="3">The sequence shown here is derived from an EMBL/GenBank/DDBJ whole genome shotgun (WGS) entry which is preliminary data.</text>
</comment>
<dbReference type="EMBL" id="JACAZH010000007">
    <property type="protein sequence ID" value="KAF7364354.1"/>
    <property type="molecule type" value="Genomic_DNA"/>
</dbReference>
<reference evidence="3" key="1">
    <citation type="submission" date="2020-05" db="EMBL/GenBank/DDBJ databases">
        <title>Mycena genomes resolve the evolution of fungal bioluminescence.</title>
        <authorList>
            <person name="Tsai I.J."/>
        </authorList>
    </citation>
    <scope>NUCLEOTIDE SEQUENCE</scope>
    <source>
        <strain evidence="3">160909Yilan</strain>
    </source>
</reference>
<accession>A0A8H6YTH9</accession>
<dbReference type="Proteomes" id="UP000623467">
    <property type="component" value="Unassembled WGS sequence"/>
</dbReference>
<keyword evidence="1" id="KW-0677">Repeat</keyword>
<dbReference type="OrthoDB" id="1577640at2759"/>
<gene>
    <name evidence="3" type="ORF">MSAN_01095800</name>
</gene>
<dbReference type="Gene3D" id="3.40.50.300">
    <property type="entry name" value="P-loop containing nucleotide triphosphate hydrolases"/>
    <property type="match status" value="1"/>
</dbReference>